<feature type="region of interest" description="Disordered" evidence="11">
    <location>
        <begin position="1"/>
        <end position="33"/>
    </location>
</feature>
<sequence length="446" mass="46651">MTGFATRQVHARSAGRDDAGRATGAPDPAASGHVVPRATPVYLTAGFEFEEWEQAAGHFGAGEGFAYTRTGNPTTAAVEQRIAALEGGADALFLASGQAAVTVALLGLVEAGQRVLAASSIYEGTRGLLLENLPRLGIEADFVDDAADPAAWERAIRPETRVLFLESIPNARNDLPDLAAVADVAHAHGLVLVVDNTLATPYLLRPIEHGADVVVHSASKFLAGHGSVLGGVVVDAGTFDARASGALYPHLVAPSRTGGPSVAERHGGRARLAYLRETVAPRFGPTPSPLNAFLVGQGIETLSLRVARQSASALEVARWLAFRPEVASVDYSGLDSSPSYALAKRYLPDGQGSVFTFTLHGGAPAARALVEAVQVFTHMTHIGDVRSLVLHPESTSHVLRTPAERAASGIHPGTLRLSVGIEDLPDLIGDLDRGLAAARTTRKETP</sequence>
<dbReference type="RefSeq" id="WP_182614712.1">
    <property type="nucleotide sequence ID" value="NZ_BAAATF010000002.1"/>
</dbReference>
<organism evidence="12 13">
    <name type="scientific">Promicromonospora sukumoe</name>
    <dbReference type="NCBI Taxonomy" id="88382"/>
    <lineage>
        <taxon>Bacteria</taxon>
        <taxon>Bacillati</taxon>
        <taxon>Actinomycetota</taxon>
        <taxon>Actinomycetes</taxon>
        <taxon>Micrococcales</taxon>
        <taxon>Promicromonosporaceae</taxon>
        <taxon>Promicromonospora</taxon>
    </lineage>
</organism>
<dbReference type="PANTHER" id="PTHR43797">
    <property type="entry name" value="HOMOCYSTEINE/CYSTEINE SYNTHASE"/>
    <property type="match status" value="1"/>
</dbReference>
<feature type="modified residue" description="N6-(pyridoxal phosphate)lysine" evidence="9">
    <location>
        <position position="220"/>
    </location>
</feature>
<comment type="catalytic activity">
    <reaction evidence="7">
        <text>L-homocysteine + H2O = 2-oxobutanoate + hydrogen sulfide + NH4(+) + H(+)</text>
        <dbReference type="Rhea" id="RHEA:14501"/>
        <dbReference type="ChEBI" id="CHEBI:15377"/>
        <dbReference type="ChEBI" id="CHEBI:15378"/>
        <dbReference type="ChEBI" id="CHEBI:16763"/>
        <dbReference type="ChEBI" id="CHEBI:28938"/>
        <dbReference type="ChEBI" id="CHEBI:29919"/>
        <dbReference type="ChEBI" id="CHEBI:58199"/>
        <dbReference type="EC" id="4.4.1.2"/>
    </reaction>
    <physiologicalReaction direction="left-to-right" evidence="7">
        <dbReference type="Rhea" id="RHEA:14502"/>
    </physiologicalReaction>
</comment>
<evidence type="ECO:0000313" key="13">
    <source>
        <dbReference type="Proteomes" id="UP000540568"/>
    </source>
</evidence>
<evidence type="ECO:0000256" key="2">
    <source>
        <dbReference type="ARBA" id="ARBA00009077"/>
    </source>
</evidence>
<dbReference type="Proteomes" id="UP000540568">
    <property type="component" value="Unassembled WGS sequence"/>
</dbReference>
<comment type="similarity">
    <text evidence="2 10">Belongs to the trans-sulfuration enzymes family.</text>
</comment>
<protein>
    <recommendedName>
        <fullName evidence="5">homocysteine desulfhydrase</fullName>
        <ecNumber evidence="5">4.4.1.2</ecNumber>
    </recommendedName>
    <alternativeName>
        <fullName evidence="6">Homocysteine desulfhydrase</fullName>
    </alternativeName>
</protein>
<dbReference type="InterPro" id="IPR015424">
    <property type="entry name" value="PyrdxlP-dep_Trfase"/>
</dbReference>
<accession>A0A7W3J697</accession>
<evidence type="ECO:0000256" key="3">
    <source>
        <dbReference type="ARBA" id="ARBA00022679"/>
    </source>
</evidence>
<evidence type="ECO:0000256" key="10">
    <source>
        <dbReference type="RuleBase" id="RU362118"/>
    </source>
</evidence>
<dbReference type="AlphaFoldDB" id="A0A7W3J697"/>
<dbReference type="InterPro" id="IPR000277">
    <property type="entry name" value="Cys/Met-Metab_PyrdxlP-dep_enz"/>
</dbReference>
<dbReference type="GO" id="GO:0018826">
    <property type="term" value="F:methionine gamma-lyase activity"/>
    <property type="evidence" value="ECO:0007669"/>
    <property type="project" value="UniProtKB-EC"/>
</dbReference>
<dbReference type="GO" id="GO:0004124">
    <property type="term" value="F:cysteine synthase activity"/>
    <property type="evidence" value="ECO:0007669"/>
    <property type="project" value="TreeGrafter"/>
</dbReference>
<dbReference type="GO" id="GO:0003961">
    <property type="term" value="F:O-acetylhomoserine aminocarboxypropyltransferase activity"/>
    <property type="evidence" value="ECO:0007669"/>
    <property type="project" value="TreeGrafter"/>
</dbReference>
<evidence type="ECO:0000313" key="12">
    <source>
        <dbReference type="EMBL" id="MBA8807081.1"/>
    </source>
</evidence>
<dbReference type="GO" id="GO:0005737">
    <property type="term" value="C:cytoplasm"/>
    <property type="evidence" value="ECO:0007669"/>
    <property type="project" value="TreeGrafter"/>
</dbReference>
<evidence type="ECO:0000256" key="6">
    <source>
        <dbReference type="ARBA" id="ARBA00047199"/>
    </source>
</evidence>
<dbReference type="InterPro" id="IPR015421">
    <property type="entry name" value="PyrdxlP-dep_Trfase_major"/>
</dbReference>
<keyword evidence="12" id="KW-0456">Lyase</keyword>
<gene>
    <name evidence="12" type="ORF">FHX71_001023</name>
</gene>
<comment type="cofactor">
    <cofactor evidence="1 10">
        <name>pyridoxal 5'-phosphate</name>
        <dbReference type="ChEBI" id="CHEBI:597326"/>
    </cofactor>
</comment>
<dbReference type="FunFam" id="3.40.640.10:FF:000046">
    <property type="entry name" value="Cystathionine gamma-lyase"/>
    <property type="match status" value="1"/>
</dbReference>
<evidence type="ECO:0000256" key="4">
    <source>
        <dbReference type="ARBA" id="ARBA00022898"/>
    </source>
</evidence>
<dbReference type="Gene3D" id="3.90.1150.10">
    <property type="entry name" value="Aspartate Aminotransferase, domain 1"/>
    <property type="match status" value="1"/>
</dbReference>
<dbReference type="GO" id="GO:0019346">
    <property type="term" value="P:transsulfuration"/>
    <property type="evidence" value="ECO:0007669"/>
    <property type="project" value="InterPro"/>
</dbReference>
<dbReference type="Pfam" id="PF01053">
    <property type="entry name" value="Cys_Met_Meta_PP"/>
    <property type="match status" value="1"/>
</dbReference>
<comment type="caution">
    <text evidence="12">The sequence shown here is derived from an EMBL/GenBank/DDBJ whole genome shotgun (WGS) entry which is preliminary data.</text>
</comment>
<proteinExistence type="inferred from homology"/>
<keyword evidence="13" id="KW-1185">Reference proteome</keyword>
<evidence type="ECO:0000256" key="1">
    <source>
        <dbReference type="ARBA" id="ARBA00001933"/>
    </source>
</evidence>
<reference evidence="12 13" key="1">
    <citation type="submission" date="2020-07" db="EMBL/GenBank/DDBJ databases">
        <title>Sequencing the genomes of 1000 actinobacteria strains.</title>
        <authorList>
            <person name="Klenk H.-P."/>
        </authorList>
    </citation>
    <scope>NUCLEOTIDE SEQUENCE [LARGE SCALE GENOMIC DNA]</scope>
    <source>
        <strain evidence="12 13">DSM 44121</strain>
    </source>
</reference>
<evidence type="ECO:0000256" key="7">
    <source>
        <dbReference type="ARBA" id="ARBA00048780"/>
    </source>
</evidence>
<dbReference type="EC" id="4.4.1.2" evidence="5"/>
<evidence type="ECO:0000256" key="9">
    <source>
        <dbReference type="PIRSR" id="PIRSR001434-2"/>
    </source>
</evidence>
<dbReference type="GO" id="GO:0006535">
    <property type="term" value="P:cysteine biosynthetic process from serine"/>
    <property type="evidence" value="ECO:0007669"/>
    <property type="project" value="TreeGrafter"/>
</dbReference>
<dbReference type="PIRSF" id="PIRSF001434">
    <property type="entry name" value="CGS"/>
    <property type="match status" value="1"/>
</dbReference>
<name>A0A7W3J697_9MICO</name>
<dbReference type="Gene3D" id="3.40.640.10">
    <property type="entry name" value="Type I PLP-dependent aspartate aminotransferase-like (Major domain)"/>
    <property type="match status" value="1"/>
</dbReference>
<dbReference type="SUPFAM" id="SSF53383">
    <property type="entry name" value="PLP-dependent transferases"/>
    <property type="match status" value="1"/>
</dbReference>
<dbReference type="InterPro" id="IPR006235">
    <property type="entry name" value="OAc-hSer/O-AcSer_sulfhydrylase"/>
</dbReference>
<dbReference type="PANTHER" id="PTHR43797:SF2">
    <property type="entry name" value="HOMOCYSTEINE_CYSTEINE SYNTHASE"/>
    <property type="match status" value="1"/>
</dbReference>
<comment type="catalytic activity">
    <reaction evidence="8">
        <text>L-methionine + H2O = methanethiol + 2-oxobutanoate + NH4(+)</text>
        <dbReference type="Rhea" id="RHEA:23800"/>
        <dbReference type="ChEBI" id="CHEBI:15377"/>
        <dbReference type="ChEBI" id="CHEBI:16007"/>
        <dbReference type="ChEBI" id="CHEBI:16763"/>
        <dbReference type="ChEBI" id="CHEBI:28938"/>
        <dbReference type="ChEBI" id="CHEBI:57844"/>
        <dbReference type="EC" id="4.4.1.11"/>
    </reaction>
    <physiologicalReaction direction="left-to-right" evidence="8">
        <dbReference type="Rhea" id="RHEA:23801"/>
    </physiologicalReaction>
</comment>
<dbReference type="GO" id="GO:0071269">
    <property type="term" value="P:L-homocysteine biosynthetic process"/>
    <property type="evidence" value="ECO:0007669"/>
    <property type="project" value="TreeGrafter"/>
</dbReference>
<evidence type="ECO:0000256" key="8">
    <source>
        <dbReference type="ARBA" id="ARBA00052699"/>
    </source>
</evidence>
<dbReference type="GO" id="GO:0030170">
    <property type="term" value="F:pyridoxal phosphate binding"/>
    <property type="evidence" value="ECO:0007669"/>
    <property type="project" value="InterPro"/>
</dbReference>
<feature type="compositionally biased region" description="Low complexity" evidence="11">
    <location>
        <begin position="21"/>
        <end position="30"/>
    </location>
</feature>
<dbReference type="GO" id="GO:0047982">
    <property type="term" value="F:homocysteine desulfhydrase activity"/>
    <property type="evidence" value="ECO:0007669"/>
    <property type="project" value="UniProtKB-EC"/>
</dbReference>
<dbReference type="InterPro" id="IPR015422">
    <property type="entry name" value="PyrdxlP-dep_Trfase_small"/>
</dbReference>
<keyword evidence="4 9" id="KW-0663">Pyridoxal phosphate</keyword>
<evidence type="ECO:0000256" key="11">
    <source>
        <dbReference type="SAM" id="MobiDB-lite"/>
    </source>
</evidence>
<dbReference type="EMBL" id="JACGWV010000001">
    <property type="protein sequence ID" value="MBA8807081.1"/>
    <property type="molecule type" value="Genomic_DNA"/>
</dbReference>
<evidence type="ECO:0000256" key="5">
    <source>
        <dbReference type="ARBA" id="ARBA00047175"/>
    </source>
</evidence>
<keyword evidence="3 12" id="KW-0808">Transferase</keyword>